<evidence type="ECO:0000256" key="3">
    <source>
        <dbReference type="ARBA" id="ARBA00023002"/>
    </source>
</evidence>
<evidence type="ECO:0000259" key="7">
    <source>
        <dbReference type="Pfam" id="PF00248"/>
    </source>
</evidence>
<dbReference type="STRING" id="104452.A0A0L7LC85"/>
<evidence type="ECO:0000256" key="2">
    <source>
        <dbReference type="ARBA" id="ARBA00022857"/>
    </source>
</evidence>
<dbReference type="PRINTS" id="PR00069">
    <property type="entry name" value="ALDKETRDTASE"/>
</dbReference>
<evidence type="ECO:0000313" key="9">
    <source>
        <dbReference type="Proteomes" id="UP000037510"/>
    </source>
</evidence>
<dbReference type="PIRSF" id="PIRSF000097">
    <property type="entry name" value="AKR"/>
    <property type="match status" value="1"/>
</dbReference>
<dbReference type="Gene3D" id="3.20.20.100">
    <property type="entry name" value="NADP-dependent oxidoreductase domain"/>
    <property type="match status" value="1"/>
</dbReference>
<comment type="similarity">
    <text evidence="1">Belongs to the aldo/keto reductase family.</text>
</comment>
<dbReference type="InterPro" id="IPR036812">
    <property type="entry name" value="NAD(P)_OxRdtase_dom_sf"/>
</dbReference>
<dbReference type="InterPro" id="IPR023210">
    <property type="entry name" value="NADP_OxRdtase_dom"/>
</dbReference>
<dbReference type="GO" id="GO:0016616">
    <property type="term" value="F:oxidoreductase activity, acting on the CH-OH group of donors, NAD or NADP as acceptor"/>
    <property type="evidence" value="ECO:0007669"/>
    <property type="project" value="UniProtKB-ARBA"/>
</dbReference>
<accession>A0A0L7LC85</accession>
<dbReference type="PANTHER" id="PTHR43827">
    <property type="entry name" value="2,5-DIKETO-D-GLUCONIC ACID REDUCTASE"/>
    <property type="match status" value="1"/>
</dbReference>
<evidence type="ECO:0000256" key="1">
    <source>
        <dbReference type="ARBA" id="ARBA00007905"/>
    </source>
</evidence>
<evidence type="ECO:0000256" key="6">
    <source>
        <dbReference type="PIRSR" id="PIRSR000097-3"/>
    </source>
</evidence>
<feature type="domain" description="NADP-dependent oxidoreductase" evidence="7">
    <location>
        <begin position="153"/>
        <end position="249"/>
    </location>
</feature>
<dbReference type="AlphaFoldDB" id="A0A0L7LC85"/>
<evidence type="ECO:0000256" key="4">
    <source>
        <dbReference type="PIRSR" id="PIRSR000097-1"/>
    </source>
</evidence>
<dbReference type="InterPro" id="IPR020471">
    <property type="entry name" value="AKR"/>
</dbReference>
<feature type="domain" description="NADP-dependent oxidoreductase" evidence="7">
    <location>
        <begin position="26"/>
        <end position="90"/>
    </location>
</feature>
<protein>
    <submittedName>
        <fullName evidence="8">Putative aldo-keto reductase</fullName>
    </submittedName>
</protein>
<proteinExistence type="inferred from homology"/>
<keyword evidence="9" id="KW-1185">Reference proteome</keyword>
<reference evidence="8 9" key="1">
    <citation type="journal article" date="2015" name="Genome Biol. Evol.">
        <title>The genome of winter moth (Operophtera brumata) provides a genomic perspective on sexual dimorphism and phenology.</title>
        <authorList>
            <person name="Derks M.F."/>
            <person name="Smit S."/>
            <person name="Salis L."/>
            <person name="Schijlen E."/>
            <person name="Bossers A."/>
            <person name="Mateman C."/>
            <person name="Pijl A.S."/>
            <person name="de Ridder D."/>
            <person name="Groenen M.A."/>
            <person name="Visser M.E."/>
            <person name="Megens H.J."/>
        </authorList>
    </citation>
    <scope>NUCLEOTIDE SEQUENCE [LARGE SCALE GENOMIC DNA]</scope>
    <source>
        <strain evidence="8">WM2013NL</strain>
        <tissue evidence="8">Head and thorax</tissue>
    </source>
</reference>
<dbReference type="InterPro" id="IPR018170">
    <property type="entry name" value="Aldo/ket_reductase_CS"/>
</dbReference>
<feature type="binding site" evidence="5">
    <location>
        <position position="122"/>
    </location>
    <ligand>
        <name>substrate</name>
    </ligand>
</feature>
<dbReference type="PROSITE" id="PS00798">
    <property type="entry name" value="ALDOKETO_REDUCTASE_1"/>
    <property type="match status" value="1"/>
</dbReference>
<dbReference type="PANTHER" id="PTHR43827:SF3">
    <property type="entry name" value="NADP-DEPENDENT OXIDOREDUCTASE DOMAIN-CONTAINING PROTEIN"/>
    <property type="match status" value="1"/>
</dbReference>
<dbReference type="EMBL" id="JTDY01001811">
    <property type="protein sequence ID" value="KOB72811.1"/>
    <property type="molecule type" value="Genomic_DNA"/>
</dbReference>
<comment type="caution">
    <text evidence="8">The sequence shown here is derived from an EMBL/GenBank/DDBJ whole genome shotgun (WGS) entry which is preliminary data.</text>
</comment>
<sequence>MASSMQPTVPSWQPFRLHNGQHLPSIGLGTFRIKDRDTIFLVVEAALDAGYRSFDTAAVYGNEQYIGEALEKFLPKYDLTRDDVYVTSKLTKLGFAPDLYLIHFPGSARLDPKDENNKGLRHTAWSAMAELCDTGRVSSIGVSNFTIQHLEELRKEYQNDIPYCNKHSIQLQGYHSLGGTSYSATLLKNTPFKHIADEHSVTPSQVLLTWSLQRGVAVIPKSTNSLHIKENNTLNFRLSAEQMHAINSFTAEQTGLRQHVFSLTRPELLLDRRLQLYILH</sequence>
<gene>
    <name evidence="8" type="ORF">OBRU01_11723</name>
</gene>
<dbReference type="SUPFAM" id="SSF51430">
    <property type="entry name" value="NAD(P)-linked oxidoreductase"/>
    <property type="match status" value="1"/>
</dbReference>
<keyword evidence="2" id="KW-0521">NADP</keyword>
<dbReference type="Proteomes" id="UP000037510">
    <property type="component" value="Unassembled WGS sequence"/>
</dbReference>
<dbReference type="Pfam" id="PF00248">
    <property type="entry name" value="Aldo_ket_red"/>
    <property type="match status" value="2"/>
</dbReference>
<feature type="site" description="Lowers pKa of active site Tyr" evidence="6">
    <location>
        <position position="89"/>
    </location>
</feature>
<evidence type="ECO:0000256" key="5">
    <source>
        <dbReference type="PIRSR" id="PIRSR000097-2"/>
    </source>
</evidence>
<organism evidence="8 9">
    <name type="scientific">Operophtera brumata</name>
    <name type="common">Winter moth</name>
    <name type="synonym">Phalaena brumata</name>
    <dbReference type="NCBI Taxonomy" id="104452"/>
    <lineage>
        <taxon>Eukaryota</taxon>
        <taxon>Metazoa</taxon>
        <taxon>Ecdysozoa</taxon>
        <taxon>Arthropoda</taxon>
        <taxon>Hexapoda</taxon>
        <taxon>Insecta</taxon>
        <taxon>Pterygota</taxon>
        <taxon>Neoptera</taxon>
        <taxon>Endopterygota</taxon>
        <taxon>Lepidoptera</taxon>
        <taxon>Glossata</taxon>
        <taxon>Ditrysia</taxon>
        <taxon>Geometroidea</taxon>
        <taxon>Geometridae</taxon>
        <taxon>Larentiinae</taxon>
        <taxon>Operophtera</taxon>
    </lineage>
</organism>
<evidence type="ECO:0000313" key="8">
    <source>
        <dbReference type="EMBL" id="KOB72811.1"/>
    </source>
</evidence>
<keyword evidence="3" id="KW-0560">Oxidoreductase</keyword>
<name>A0A0L7LC85_OPEBR</name>
<feature type="active site" description="Proton donor" evidence="4">
    <location>
        <position position="60"/>
    </location>
</feature>